<dbReference type="InterPro" id="IPR001878">
    <property type="entry name" value="Znf_CCHC"/>
</dbReference>
<gene>
    <name evidence="10" type="ORF">VITISV_012360</name>
</gene>
<evidence type="ECO:0000256" key="1">
    <source>
        <dbReference type="ARBA" id="ARBA00022670"/>
    </source>
</evidence>
<dbReference type="SMART" id="SM00343">
    <property type="entry name" value="ZnF_C2HC"/>
    <property type="match status" value="2"/>
</dbReference>
<organism evidence="10">
    <name type="scientific">Vitis vinifera</name>
    <name type="common">Grape</name>
    <dbReference type="NCBI Taxonomy" id="29760"/>
    <lineage>
        <taxon>Eukaryota</taxon>
        <taxon>Viridiplantae</taxon>
        <taxon>Streptophyta</taxon>
        <taxon>Embryophyta</taxon>
        <taxon>Tracheophyta</taxon>
        <taxon>Spermatophyta</taxon>
        <taxon>Magnoliopsida</taxon>
        <taxon>eudicotyledons</taxon>
        <taxon>Gunneridae</taxon>
        <taxon>Pentapetalae</taxon>
        <taxon>rosids</taxon>
        <taxon>Vitales</taxon>
        <taxon>Vitaceae</taxon>
        <taxon>Viteae</taxon>
        <taxon>Vitis</taxon>
    </lineage>
</organism>
<dbReference type="PROSITE" id="PS50158">
    <property type="entry name" value="ZF_CCHC"/>
    <property type="match status" value="1"/>
</dbReference>
<dbReference type="Gene3D" id="3.30.420.10">
    <property type="entry name" value="Ribonuclease H-like superfamily/Ribonuclease H"/>
    <property type="match status" value="1"/>
</dbReference>
<dbReference type="Pfam" id="PF07727">
    <property type="entry name" value="RVT_2"/>
    <property type="match status" value="1"/>
</dbReference>
<reference evidence="10" key="1">
    <citation type="journal article" date="2007" name="PLoS ONE">
        <title>The first genome sequence of an elite grapevine cultivar (Pinot noir Vitis vinifera L.): coping with a highly heterozygous genome.</title>
        <authorList>
            <person name="Velasco R."/>
            <person name="Zharkikh A."/>
            <person name="Troggio M."/>
            <person name="Cartwright D.A."/>
            <person name="Cestaro A."/>
            <person name="Pruss D."/>
            <person name="Pindo M."/>
            <person name="FitzGerald L.M."/>
            <person name="Vezzulli S."/>
            <person name="Reid J."/>
            <person name="Malacarne G."/>
            <person name="Iliev D."/>
            <person name="Coppola G."/>
            <person name="Wardell B."/>
            <person name="Micheletti D."/>
            <person name="Macalma T."/>
            <person name="Facci M."/>
            <person name="Mitchell J.T."/>
            <person name="Perazzolli M."/>
            <person name="Eldredge G."/>
            <person name="Gatto P."/>
            <person name="Oyzerski R."/>
            <person name="Moretto M."/>
            <person name="Gutin N."/>
            <person name="Stefanini M."/>
            <person name="Chen Y."/>
            <person name="Segala C."/>
            <person name="Davenport C."/>
            <person name="Dematte L."/>
            <person name="Mraz A."/>
            <person name="Battilana J."/>
            <person name="Stormo K."/>
            <person name="Costa F."/>
            <person name="Tao Q."/>
            <person name="Si-Ammour A."/>
            <person name="Harkins T."/>
            <person name="Lackey A."/>
            <person name="Perbost C."/>
            <person name="Taillon B."/>
            <person name="Stella A."/>
            <person name="Solovyev V."/>
            <person name="Fawcett J.A."/>
            <person name="Sterck L."/>
            <person name="Vandepoele K."/>
            <person name="Grando S.M."/>
            <person name="Toppo S."/>
            <person name="Moser C."/>
            <person name="Lanchbury J."/>
            <person name="Bogden R."/>
            <person name="Skolnick M."/>
            <person name="Sgaramella V."/>
            <person name="Bhatnagar S.K."/>
            <person name="Fontana P."/>
            <person name="Gutin A."/>
            <person name="Van de Peer Y."/>
            <person name="Salamini F."/>
            <person name="Viola R."/>
        </authorList>
    </citation>
    <scope>NUCLEOTIDE SEQUENCE</scope>
</reference>
<evidence type="ECO:0000256" key="2">
    <source>
        <dbReference type="ARBA" id="ARBA00022723"/>
    </source>
</evidence>
<feature type="region of interest" description="Disordered" evidence="7">
    <location>
        <begin position="150"/>
        <end position="170"/>
    </location>
</feature>
<dbReference type="EMBL" id="AM443541">
    <property type="protein sequence ID" value="CAN76317.1"/>
    <property type="molecule type" value="Genomic_DNA"/>
</dbReference>
<keyword evidence="2" id="KW-0479">Metal-binding</keyword>
<dbReference type="PROSITE" id="PS50994">
    <property type="entry name" value="INTEGRASE"/>
    <property type="match status" value="1"/>
</dbReference>
<feature type="domain" description="Integrase catalytic" evidence="9">
    <location>
        <begin position="649"/>
        <end position="815"/>
    </location>
</feature>
<dbReference type="Pfam" id="PF25597">
    <property type="entry name" value="SH3_retrovirus"/>
    <property type="match status" value="1"/>
</dbReference>
<dbReference type="ExpressionAtlas" id="A5B1P9">
    <property type="expression patterns" value="baseline"/>
</dbReference>
<keyword evidence="5" id="KW-0862">Zinc</keyword>
<feature type="coiled-coil region" evidence="6">
    <location>
        <begin position="297"/>
        <end position="359"/>
    </location>
</feature>
<dbReference type="GO" id="GO:0006508">
    <property type="term" value="P:proteolysis"/>
    <property type="evidence" value="ECO:0007669"/>
    <property type="project" value="UniProtKB-KW"/>
</dbReference>
<dbReference type="SUPFAM" id="SSF53098">
    <property type="entry name" value="Ribonuclease H-like"/>
    <property type="match status" value="1"/>
</dbReference>
<keyword evidence="4" id="KW-0378">Hydrolase</keyword>
<dbReference type="Gene3D" id="4.10.60.10">
    <property type="entry name" value="Zinc finger, CCHC-type"/>
    <property type="match status" value="1"/>
</dbReference>
<dbReference type="Pfam" id="PF14223">
    <property type="entry name" value="Retrotran_gag_2"/>
    <property type="match status" value="1"/>
</dbReference>
<dbReference type="Pfam" id="PF13976">
    <property type="entry name" value="gag_pre-integrs"/>
    <property type="match status" value="1"/>
</dbReference>
<protein>
    <recommendedName>
        <fullName evidence="11">Retrovirus-related Pol polyprotein from transposon TNT 1-94</fullName>
    </recommendedName>
</protein>
<sequence>MAIPSSSSQAENFSKHRAPFFTGTDYPYWKTRMTWYLQSTNLDVWDVIEDDPAFPTKLVDETETIVEMITRFIDIVNGLEALGKTYKESEKVMKILRSLPSKWHTKVTAIQEAKDLTKLPMEELIGSLMTYEINLTKKLQEGEDKNKKNITLKATTKEEEDVEEEKPSDEDNDLALITRKLNKFMRGERFRERKFTSRRDPSKKESLSHGDNEKWEEKRELTCFKCKKSGHIKYDCPLYKSEAKRRMKKAMMATWNESEESSEEENEKEVANMCFMAIDDLDEVNSNFSDENMHDVFEELYEDFEKLSLKNNSLNKKIQDLEKELEEVKEKFSIDELSKTHLEKENEILRNENEILKKKNEWLTSSLSIFSCGEKSFEMILARQKCVFDKQGLGFKSSKNQKYFKNCFVKESASASPSTTCNFCGRGGHISSTCLLRNGTQKISNAKAKKVWVEKSKGSMKDKWFLDSGCSRHMIGNESKFAFLTKRKGGYVTFGENSKGMIIGQGNIGNGTSSLIESVLLVDGLKYNILSISQLCDKGFKVIFEASHCIIKDIQNDKTIFMGHRCDNVYAINISKYDGHDRCFSSKHDQSWLWHRRLGHANMDLISQLNKDELVRGLPKINFQKDKVCEACQMGKQIKNSFKNKNFILTTRPLELLHMDLFGLSRTPSLGGKSYAFVIVDDFSRYTWVLFLSQKNEAFYEFSKFCNKVQNEKGFTITCIRSDHGREFENIDFEGYCNEHGINHNFSAPRTPQQNGVVERKNRTLQEMARTMLNENNLPKYFWAEAVNTSCYVLNRILLRPILKKTPCELWKNKKPNISYFKVFGCKCFILNTKDNLGKFDAKSDVGIFLGYSTSSKAFRVFNKRTMVVEESIHVIFDESNNSLQERESFDDDLGLETSMGKLQIEDRRQQEEVVEDPKKEESPLALPPPQQVQGESSQDLPKDWKFVINHPQDQIIGNPSSGVRTRSSLRNICNNLAFISQIEPKNIKDALVDENWIIVMQEELNQFERSEVWELMPRPQNQSVIGTRWVFRNKMDENGIIIRNKARLVAQGFNQEEGIDYEETFAPMARLEAIRMLLAFASRYGLKQALRAWYERLSKFLLKKGFKMGKIDTTIFIKTKDNDMLLVQIYVDDIIFGATNVSLCEEFSKCMHSEFEMSMMGELIFFLGLQIKQLKEKTFINQAKYIRDLLKRGMIGYLLYLTASRPDIMYSVCLCARFQSCPKESHLSAIKRILRYLKGTMDIGLWYPKGDNFELIGYSDADFAGCKVERKNTSGTCHFLGHSLVSWHSKKQNSVALSTAEAEYIAASLCCAQILWMKQTLSDFNLIFGHVPIKCANTSVINISKNLVQHSRTKHIEIRHHFLRDHAQKGDITLEFVSTKDQLADIFTKSLSEEQFVDIRRQLGVISL</sequence>
<evidence type="ECO:0000256" key="7">
    <source>
        <dbReference type="SAM" id="MobiDB-lite"/>
    </source>
</evidence>
<dbReference type="GO" id="GO:0003676">
    <property type="term" value="F:nucleic acid binding"/>
    <property type="evidence" value="ECO:0007669"/>
    <property type="project" value="InterPro"/>
</dbReference>
<dbReference type="GO" id="GO:0015074">
    <property type="term" value="P:DNA integration"/>
    <property type="evidence" value="ECO:0007669"/>
    <property type="project" value="InterPro"/>
</dbReference>
<dbReference type="Pfam" id="PF00665">
    <property type="entry name" value="rve"/>
    <property type="match status" value="1"/>
</dbReference>
<feature type="domain" description="CCHC-type" evidence="8">
    <location>
        <begin position="223"/>
        <end position="237"/>
    </location>
</feature>
<evidence type="ECO:0000256" key="3">
    <source>
        <dbReference type="ARBA" id="ARBA00022750"/>
    </source>
</evidence>
<name>A5B1P9_VITVI</name>
<keyword evidence="6" id="KW-0175">Coiled coil</keyword>
<dbReference type="InterPro" id="IPR036875">
    <property type="entry name" value="Znf_CCHC_sf"/>
</dbReference>
<evidence type="ECO:0008006" key="11">
    <source>
        <dbReference type="Google" id="ProtNLM"/>
    </source>
</evidence>
<evidence type="ECO:0000256" key="5">
    <source>
        <dbReference type="PROSITE-ProRule" id="PRU00047"/>
    </source>
</evidence>
<dbReference type="PANTHER" id="PTHR42648:SF21">
    <property type="entry name" value="CYSTEINE-RICH RLK (RECEPTOR-LIKE PROTEIN KINASE) 8"/>
    <property type="match status" value="1"/>
</dbReference>
<accession>A5B1P9</accession>
<evidence type="ECO:0000259" key="8">
    <source>
        <dbReference type="PROSITE" id="PS50158"/>
    </source>
</evidence>
<dbReference type="InterPro" id="IPR057670">
    <property type="entry name" value="SH3_retrovirus"/>
</dbReference>
<dbReference type="GO" id="GO:0004190">
    <property type="term" value="F:aspartic-type endopeptidase activity"/>
    <property type="evidence" value="ECO:0007669"/>
    <property type="project" value="UniProtKB-KW"/>
</dbReference>
<evidence type="ECO:0000313" key="10">
    <source>
        <dbReference type="EMBL" id="CAN76317.1"/>
    </source>
</evidence>
<proteinExistence type="predicted"/>
<keyword evidence="3" id="KW-0064">Aspartyl protease</keyword>
<evidence type="ECO:0000259" key="9">
    <source>
        <dbReference type="PROSITE" id="PS50994"/>
    </source>
</evidence>
<keyword evidence="1" id="KW-0645">Protease</keyword>
<dbReference type="InterPro" id="IPR001584">
    <property type="entry name" value="Integrase_cat-core"/>
</dbReference>
<dbReference type="InterPro" id="IPR012337">
    <property type="entry name" value="RNaseH-like_sf"/>
</dbReference>
<dbReference type="InterPro" id="IPR013103">
    <property type="entry name" value="RVT_2"/>
</dbReference>
<dbReference type="InterPro" id="IPR043502">
    <property type="entry name" value="DNA/RNA_pol_sf"/>
</dbReference>
<dbReference type="SUPFAM" id="SSF56672">
    <property type="entry name" value="DNA/RNA polymerases"/>
    <property type="match status" value="1"/>
</dbReference>
<evidence type="ECO:0000256" key="6">
    <source>
        <dbReference type="SAM" id="Coils"/>
    </source>
</evidence>
<dbReference type="GO" id="GO:0008270">
    <property type="term" value="F:zinc ion binding"/>
    <property type="evidence" value="ECO:0007669"/>
    <property type="project" value="UniProtKB-KW"/>
</dbReference>
<feature type="region of interest" description="Disordered" evidence="7">
    <location>
        <begin position="907"/>
        <end position="939"/>
    </location>
</feature>
<feature type="region of interest" description="Disordered" evidence="7">
    <location>
        <begin position="192"/>
        <end position="212"/>
    </location>
</feature>
<dbReference type="InterPro" id="IPR054722">
    <property type="entry name" value="PolX-like_BBD"/>
</dbReference>
<evidence type="ECO:0000256" key="4">
    <source>
        <dbReference type="ARBA" id="ARBA00022801"/>
    </source>
</evidence>
<feature type="compositionally biased region" description="Basic and acidic residues" evidence="7">
    <location>
        <begin position="907"/>
        <end position="923"/>
    </location>
</feature>
<dbReference type="Pfam" id="PF00098">
    <property type="entry name" value="zf-CCHC"/>
    <property type="match status" value="1"/>
</dbReference>
<dbReference type="PANTHER" id="PTHR42648">
    <property type="entry name" value="TRANSPOSASE, PUTATIVE-RELATED"/>
    <property type="match status" value="1"/>
</dbReference>
<dbReference type="SUPFAM" id="SSF57756">
    <property type="entry name" value="Retrovirus zinc finger-like domains"/>
    <property type="match status" value="1"/>
</dbReference>
<dbReference type="CDD" id="cd09272">
    <property type="entry name" value="RNase_HI_RT_Ty1"/>
    <property type="match status" value="1"/>
</dbReference>
<feature type="compositionally biased region" description="Acidic residues" evidence="7">
    <location>
        <begin position="158"/>
        <end position="170"/>
    </location>
</feature>
<dbReference type="Pfam" id="PF22936">
    <property type="entry name" value="Pol_BBD"/>
    <property type="match status" value="1"/>
</dbReference>
<dbReference type="InterPro" id="IPR039537">
    <property type="entry name" value="Retrotran_Ty1/copia-like"/>
</dbReference>
<dbReference type="InterPro" id="IPR025724">
    <property type="entry name" value="GAG-pre-integrase_dom"/>
</dbReference>
<keyword evidence="5" id="KW-0863">Zinc-finger</keyword>
<dbReference type="InterPro" id="IPR036397">
    <property type="entry name" value="RNaseH_sf"/>
</dbReference>